<comment type="domain">
    <text evidence="7">The Q motif is unique to and characteristic of the DEAD box family of RNA helicases and controls ATP binding and hydrolysis.</text>
</comment>
<dbReference type="SMART" id="SM01178">
    <property type="entry name" value="DUF4217"/>
    <property type="match status" value="1"/>
</dbReference>
<keyword evidence="4 6" id="KW-0067">ATP-binding</keyword>
<proteinExistence type="inferred from homology"/>
<feature type="domain" description="Helicase ATP-binding" evidence="9">
    <location>
        <begin position="51"/>
        <end position="239"/>
    </location>
</feature>
<dbReference type="STRING" id="4577.A0A1D6MKY1"/>
<feature type="compositionally biased region" description="Basic residues" evidence="8">
    <location>
        <begin position="693"/>
        <end position="711"/>
    </location>
</feature>
<dbReference type="ExpressionAtlas" id="A0A1D6MKY1">
    <property type="expression patterns" value="baseline and differential"/>
</dbReference>
<evidence type="ECO:0000259" key="10">
    <source>
        <dbReference type="PROSITE" id="PS51194"/>
    </source>
</evidence>
<name>A0A1D6MKY1_MAIZE</name>
<comment type="function">
    <text evidence="7">RNA helicase.</text>
</comment>
<protein>
    <recommendedName>
        <fullName evidence="7">ATP-dependent RNA helicase</fullName>
        <ecNumber evidence="7">3.6.4.13</ecNumber>
    </recommendedName>
</protein>
<dbReference type="InterPro" id="IPR025313">
    <property type="entry name" value="SPB4-like_CTE"/>
</dbReference>
<feature type="domain" description="DEAD-box RNA helicase Q" evidence="11">
    <location>
        <begin position="20"/>
        <end position="48"/>
    </location>
</feature>
<evidence type="ECO:0000256" key="5">
    <source>
        <dbReference type="ARBA" id="ARBA00022884"/>
    </source>
</evidence>
<evidence type="ECO:0000256" key="8">
    <source>
        <dbReference type="SAM" id="MobiDB-lite"/>
    </source>
</evidence>
<dbReference type="EC" id="3.6.4.13" evidence="7"/>
<feature type="region of interest" description="Disordered" evidence="8">
    <location>
        <begin position="592"/>
        <end position="646"/>
    </location>
</feature>
<dbReference type="CDD" id="cd17960">
    <property type="entry name" value="DEADc_DDX55"/>
    <property type="match status" value="1"/>
</dbReference>
<dbReference type="PROSITE" id="PS00039">
    <property type="entry name" value="DEAD_ATP_HELICASE"/>
    <property type="match status" value="1"/>
</dbReference>
<dbReference type="InterPro" id="IPR011545">
    <property type="entry name" value="DEAD/DEAH_box_helicase_dom"/>
</dbReference>
<dbReference type="Pfam" id="PF00271">
    <property type="entry name" value="Helicase_C"/>
    <property type="match status" value="1"/>
</dbReference>
<gene>
    <name evidence="12" type="ORF">ZEAMMB73_Zm00001d039746</name>
</gene>
<dbReference type="InterPro" id="IPR014014">
    <property type="entry name" value="RNA_helicase_DEAD_Q_motif"/>
</dbReference>
<dbReference type="InterPro" id="IPR027417">
    <property type="entry name" value="P-loop_NTPase"/>
</dbReference>
<dbReference type="SMART" id="SM00487">
    <property type="entry name" value="DEXDc"/>
    <property type="match status" value="1"/>
</dbReference>
<sequence>MAASTAAAAARKGALTDQRFSELSPALSPEVVEALDRGGFQRCTPVQAAAIPHLLSHKDVAVDAATGSGKTLAFIVPVVEILRRRSSPPKSHEVLALIISPTRELSSQIFNVAQPFFATLNGVSSMLLVGGLDIKAELKKVEEEGANILVGTPGKLFDIMHTDALEYKNLELHLFLCMHGKQILILDEADRLLDMGFQKHINFILSMLPKLRRTGLFSATQTKAVADLSKAGLRNPIRVEVKTEAKSTSKDAGQQELGPSITPLGLRLEVQSIYFLFYYDCDLIFLNSSCSLQNHNLVLVQYMICEASKKSSQLVDFLVQNSGKKIMVYFATCACVDYWAVVLPLIKSLKGSPIIAYHGKMKQSLREKALASFSALSSGVLVCTDVAARGLDIPSVDLIVQVIFCSSLPKFESHVQASADSKDACLFIQYDPPQDPNVFIHRAGRTARYDQEGDAIVFLLPKEDTYVEFLKLRGVPLTERECLANTDDVIPQVDSLVQIPFRDREIRSAALEDRNVMEKGLRAFVSFVRAYKEHHCSYIFRWKDLEIGKLAMEYGLLQIPSMPEVKHHSLSLEGFISVDDVDITQIKYKDKAREKQRKKALKRKAEEEAQNPKPERKRPPEKPEKPKRKKTGKQRQSIQTKEDLDELAHEYRLLKKLKRGDIDEEEYEKLTGFGDSDGEASDGDGSNLDERKKGNKAQKKTKQRGKCKSGSKKFEGRSKLRSKRR</sequence>
<keyword evidence="1 6" id="KW-0547">Nucleotide-binding</keyword>
<dbReference type="SMR" id="A0A1D6MKY1"/>
<dbReference type="InterPro" id="IPR000629">
    <property type="entry name" value="RNA-helicase_DEAD-box_CS"/>
</dbReference>
<dbReference type="FunCoup" id="A0A1D6MKY1">
    <property type="interactions" value="3404"/>
</dbReference>
<keyword evidence="5 7" id="KW-0694">RNA-binding</keyword>
<dbReference type="Gene3D" id="3.40.50.300">
    <property type="entry name" value="P-loop containing nucleotide triphosphate hydrolases"/>
    <property type="match status" value="2"/>
</dbReference>
<evidence type="ECO:0000256" key="3">
    <source>
        <dbReference type="ARBA" id="ARBA00022806"/>
    </source>
</evidence>
<evidence type="ECO:0000256" key="4">
    <source>
        <dbReference type="ARBA" id="ARBA00022840"/>
    </source>
</evidence>
<keyword evidence="3 6" id="KW-0347">Helicase</keyword>
<evidence type="ECO:0000256" key="7">
    <source>
        <dbReference type="RuleBase" id="RU365068"/>
    </source>
</evidence>
<dbReference type="EMBL" id="CM007649">
    <property type="protein sequence ID" value="ONM29869.1"/>
    <property type="molecule type" value="Genomic_DNA"/>
</dbReference>
<dbReference type="InterPro" id="IPR014001">
    <property type="entry name" value="Helicase_ATP-bd"/>
</dbReference>
<evidence type="ECO:0000313" key="12">
    <source>
        <dbReference type="EMBL" id="ONM29869.1"/>
    </source>
</evidence>
<evidence type="ECO:0000256" key="1">
    <source>
        <dbReference type="ARBA" id="ARBA00022741"/>
    </source>
</evidence>
<comment type="catalytic activity">
    <reaction evidence="7">
        <text>ATP + H2O = ADP + phosphate + H(+)</text>
        <dbReference type="Rhea" id="RHEA:13065"/>
        <dbReference type="ChEBI" id="CHEBI:15377"/>
        <dbReference type="ChEBI" id="CHEBI:15378"/>
        <dbReference type="ChEBI" id="CHEBI:30616"/>
        <dbReference type="ChEBI" id="CHEBI:43474"/>
        <dbReference type="ChEBI" id="CHEBI:456216"/>
        <dbReference type="EC" id="3.6.4.13"/>
    </reaction>
</comment>
<dbReference type="InterPro" id="IPR001650">
    <property type="entry name" value="Helicase_C-like"/>
</dbReference>
<dbReference type="InParanoid" id="A0A1D6MKY1"/>
<dbReference type="PANTHER" id="PTHR24031">
    <property type="entry name" value="RNA HELICASE"/>
    <property type="match status" value="1"/>
</dbReference>
<dbReference type="CDD" id="cd18787">
    <property type="entry name" value="SF2_C_DEAD"/>
    <property type="match status" value="1"/>
</dbReference>
<dbReference type="GO" id="GO:0005524">
    <property type="term" value="F:ATP binding"/>
    <property type="evidence" value="ECO:0007669"/>
    <property type="project" value="UniProtKB-UniRule"/>
</dbReference>
<evidence type="ECO:0000259" key="9">
    <source>
        <dbReference type="PROSITE" id="PS51192"/>
    </source>
</evidence>
<dbReference type="GO" id="GO:0003723">
    <property type="term" value="F:RNA binding"/>
    <property type="evidence" value="ECO:0007669"/>
    <property type="project" value="UniProtKB-UniRule"/>
</dbReference>
<reference evidence="12" key="1">
    <citation type="submission" date="2015-12" db="EMBL/GenBank/DDBJ databases">
        <title>Update maize B73 reference genome by single molecule sequencing technologies.</title>
        <authorList>
            <consortium name="Maize Genome Sequencing Project"/>
            <person name="Ware D."/>
        </authorList>
    </citation>
    <scope>NUCLEOTIDE SEQUENCE [LARGE SCALE GENOMIC DNA]</scope>
    <source>
        <tissue evidence="12">Seedling</tissue>
    </source>
</reference>
<dbReference type="GO" id="GO:0016787">
    <property type="term" value="F:hydrolase activity"/>
    <property type="evidence" value="ECO:0007669"/>
    <property type="project" value="UniProtKB-KW"/>
</dbReference>
<dbReference type="Pfam" id="PF13959">
    <property type="entry name" value="CTE_SPB4"/>
    <property type="match status" value="1"/>
</dbReference>
<dbReference type="AlphaFoldDB" id="A0A1D6MKY1"/>
<dbReference type="PROSITE" id="PS51192">
    <property type="entry name" value="HELICASE_ATP_BIND_1"/>
    <property type="match status" value="1"/>
</dbReference>
<feature type="compositionally biased region" description="Basic and acidic residues" evidence="8">
    <location>
        <begin position="613"/>
        <end position="624"/>
    </location>
</feature>
<feature type="region of interest" description="Disordered" evidence="8">
    <location>
        <begin position="665"/>
        <end position="725"/>
    </location>
</feature>
<dbReference type="SUPFAM" id="SSF52540">
    <property type="entry name" value="P-loop containing nucleoside triphosphate hydrolases"/>
    <property type="match status" value="2"/>
</dbReference>
<comment type="similarity">
    <text evidence="6">Belongs to the DEAD box helicase family.</text>
</comment>
<dbReference type="GO" id="GO:0003724">
    <property type="term" value="F:RNA helicase activity"/>
    <property type="evidence" value="ECO:0007669"/>
    <property type="project" value="UniProtKB-EC"/>
</dbReference>
<dbReference type="Pfam" id="PF00270">
    <property type="entry name" value="DEAD"/>
    <property type="match status" value="1"/>
</dbReference>
<dbReference type="PROSITE" id="PS51194">
    <property type="entry name" value="HELICASE_CTER"/>
    <property type="match status" value="1"/>
</dbReference>
<evidence type="ECO:0000256" key="2">
    <source>
        <dbReference type="ARBA" id="ARBA00022801"/>
    </source>
</evidence>
<evidence type="ECO:0000259" key="11">
    <source>
        <dbReference type="PROSITE" id="PS51195"/>
    </source>
</evidence>
<keyword evidence="2 6" id="KW-0378">Hydrolase</keyword>
<evidence type="ECO:0000256" key="6">
    <source>
        <dbReference type="RuleBase" id="RU000492"/>
    </source>
</evidence>
<organism evidence="12">
    <name type="scientific">Zea mays</name>
    <name type="common">Maize</name>
    <dbReference type="NCBI Taxonomy" id="4577"/>
    <lineage>
        <taxon>Eukaryota</taxon>
        <taxon>Viridiplantae</taxon>
        <taxon>Streptophyta</taxon>
        <taxon>Embryophyta</taxon>
        <taxon>Tracheophyta</taxon>
        <taxon>Spermatophyta</taxon>
        <taxon>Magnoliopsida</taxon>
        <taxon>Liliopsida</taxon>
        <taxon>Poales</taxon>
        <taxon>Poaceae</taxon>
        <taxon>PACMAD clade</taxon>
        <taxon>Panicoideae</taxon>
        <taxon>Andropogonodae</taxon>
        <taxon>Andropogoneae</taxon>
        <taxon>Tripsacinae</taxon>
        <taxon>Zea</taxon>
    </lineage>
</organism>
<feature type="domain" description="Helicase C-terminal" evidence="10">
    <location>
        <begin position="313"/>
        <end position="497"/>
    </location>
</feature>
<dbReference type="SMART" id="SM00490">
    <property type="entry name" value="HELICc"/>
    <property type="match status" value="1"/>
</dbReference>
<dbReference type="PROSITE" id="PS51195">
    <property type="entry name" value="Q_MOTIF"/>
    <property type="match status" value="1"/>
</dbReference>
<accession>A0A1D6MKY1</accession>